<evidence type="ECO:0000313" key="2">
    <source>
        <dbReference type="Proteomes" id="UP000272942"/>
    </source>
</evidence>
<reference evidence="1 2" key="2">
    <citation type="submission" date="2018-11" db="EMBL/GenBank/DDBJ databases">
        <authorList>
            <consortium name="Pathogen Informatics"/>
        </authorList>
    </citation>
    <scope>NUCLEOTIDE SEQUENCE [LARGE SCALE GENOMIC DNA]</scope>
    <source>
        <strain evidence="1 2">Egypt</strain>
    </source>
</reference>
<evidence type="ECO:0000313" key="3">
    <source>
        <dbReference type="WBParaSite" id="ECPE_0001413401-mRNA-1"/>
    </source>
</evidence>
<accession>A0A183B4F9</accession>
<proteinExistence type="predicted"/>
<dbReference type="Proteomes" id="UP000272942">
    <property type="component" value="Unassembled WGS sequence"/>
</dbReference>
<dbReference type="EMBL" id="UZAN01056690">
    <property type="protein sequence ID" value="VDP91365.1"/>
    <property type="molecule type" value="Genomic_DNA"/>
</dbReference>
<protein>
    <submittedName>
        <fullName evidence="1 3">Uncharacterized protein</fullName>
    </submittedName>
</protein>
<dbReference type="AlphaFoldDB" id="A0A183B4F9"/>
<keyword evidence="2" id="KW-1185">Reference proteome</keyword>
<gene>
    <name evidence="1" type="ORF">ECPE_LOCUS14093</name>
</gene>
<dbReference type="OrthoDB" id="271628at2759"/>
<sequence length="201" mass="22586">MIRCSQTLLEALRRTEPGFQRPWASGLPGSIPFATVDYLLAVDRHERVYKFDPISNVWSSSLDGARPTPTARIFRNSADIPHTPVRLLVFTTSLEVYAFRLCTLGFSLNPTDTRGKDDAKRLMRQFLALLTARLHYVRAGSGIHLAENYLTQLCVPNCAQTQSNRTQGQTVSSAPSLDLFQLSHSQGVDNDSFHVSYTWLR</sequence>
<dbReference type="WBParaSite" id="ECPE_0001413401-mRNA-1">
    <property type="protein sequence ID" value="ECPE_0001413401-mRNA-1"/>
    <property type="gene ID" value="ECPE_0001413401"/>
</dbReference>
<reference evidence="3" key="1">
    <citation type="submission" date="2016-06" db="UniProtKB">
        <authorList>
            <consortium name="WormBaseParasite"/>
        </authorList>
    </citation>
    <scope>IDENTIFICATION</scope>
</reference>
<organism evidence="3">
    <name type="scientific">Echinostoma caproni</name>
    <dbReference type="NCBI Taxonomy" id="27848"/>
    <lineage>
        <taxon>Eukaryota</taxon>
        <taxon>Metazoa</taxon>
        <taxon>Spiralia</taxon>
        <taxon>Lophotrochozoa</taxon>
        <taxon>Platyhelminthes</taxon>
        <taxon>Trematoda</taxon>
        <taxon>Digenea</taxon>
        <taxon>Plagiorchiida</taxon>
        <taxon>Echinostomata</taxon>
        <taxon>Echinostomatoidea</taxon>
        <taxon>Echinostomatidae</taxon>
        <taxon>Echinostoma</taxon>
    </lineage>
</organism>
<name>A0A183B4F9_9TREM</name>
<evidence type="ECO:0000313" key="1">
    <source>
        <dbReference type="EMBL" id="VDP91365.1"/>
    </source>
</evidence>